<protein>
    <submittedName>
        <fullName evidence="1">Uncharacterized protein</fullName>
    </submittedName>
</protein>
<name>A0ABS2FEB8_9CLOT</name>
<dbReference type="EMBL" id="JACJLL010000022">
    <property type="protein sequence ID" value="MBM6818764.1"/>
    <property type="molecule type" value="Genomic_DNA"/>
</dbReference>
<dbReference type="RefSeq" id="WP_204571992.1">
    <property type="nucleotide sequence ID" value="NZ_JACJLL010000022.1"/>
</dbReference>
<dbReference type="Proteomes" id="UP000767334">
    <property type="component" value="Unassembled WGS sequence"/>
</dbReference>
<sequence>MYAWQYTNNNGTVYNDSKKTLNTTYSSTGVVKNGLKSTVHQARIKAYDTYNSSNAKSYSGPMKVYGQKSTAKTGNVNYMRRVKYLDFNLT</sequence>
<gene>
    <name evidence="1" type="ORF">H6A19_05325</name>
</gene>
<proteinExistence type="predicted"/>
<reference evidence="1 2" key="1">
    <citation type="journal article" date="2021" name="Sci. Rep.">
        <title>The distribution of antibiotic resistance genes in chicken gut microbiota commensals.</title>
        <authorList>
            <person name="Juricova H."/>
            <person name="Matiasovicova J."/>
            <person name="Kubasova T."/>
            <person name="Cejkova D."/>
            <person name="Rychlik I."/>
        </authorList>
    </citation>
    <scope>NUCLEOTIDE SEQUENCE [LARGE SCALE GENOMIC DNA]</scope>
    <source>
        <strain evidence="1 2">An435</strain>
    </source>
</reference>
<comment type="caution">
    <text evidence="1">The sequence shown here is derived from an EMBL/GenBank/DDBJ whole genome shotgun (WGS) entry which is preliminary data.</text>
</comment>
<accession>A0ABS2FEB8</accession>
<evidence type="ECO:0000313" key="2">
    <source>
        <dbReference type="Proteomes" id="UP000767334"/>
    </source>
</evidence>
<organism evidence="1 2">
    <name type="scientific">Clostridium saudiense</name>
    <dbReference type="NCBI Taxonomy" id="1414720"/>
    <lineage>
        <taxon>Bacteria</taxon>
        <taxon>Bacillati</taxon>
        <taxon>Bacillota</taxon>
        <taxon>Clostridia</taxon>
        <taxon>Eubacteriales</taxon>
        <taxon>Clostridiaceae</taxon>
        <taxon>Clostridium</taxon>
    </lineage>
</organism>
<evidence type="ECO:0000313" key="1">
    <source>
        <dbReference type="EMBL" id="MBM6818764.1"/>
    </source>
</evidence>
<keyword evidence="2" id="KW-1185">Reference proteome</keyword>